<organism evidence="1 2">
    <name type="scientific">Lachnellula willkommii</name>
    <dbReference type="NCBI Taxonomy" id="215461"/>
    <lineage>
        <taxon>Eukaryota</taxon>
        <taxon>Fungi</taxon>
        <taxon>Dikarya</taxon>
        <taxon>Ascomycota</taxon>
        <taxon>Pezizomycotina</taxon>
        <taxon>Leotiomycetes</taxon>
        <taxon>Helotiales</taxon>
        <taxon>Lachnaceae</taxon>
        <taxon>Lachnellula</taxon>
    </lineage>
</organism>
<dbReference type="AlphaFoldDB" id="A0A559M8G1"/>
<comment type="caution">
    <text evidence="1">The sequence shown here is derived from an EMBL/GenBank/DDBJ whole genome shotgun (WGS) entry which is preliminary data.</text>
</comment>
<evidence type="ECO:0008006" key="3">
    <source>
        <dbReference type="Google" id="ProtNLM"/>
    </source>
</evidence>
<name>A0A559M8G1_9HELO</name>
<protein>
    <recommendedName>
        <fullName evidence="3">NB-ARC domain-containing protein</fullName>
    </recommendedName>
</protein>
<keyword evidence="2" id="KW-1185">Reference proteome</keyword>
<gene>
    <name evidence="1" type="ORF">LAWI1_G005856</name>
</gene>
<dbReference type="EMBL" id="QGML01001351">
    <property type="protein sequence ID" value="TVY89237.1"/>
    <property type="molecule type" value="Genomic_DNA"/>
</dbReference>
<proteinExistence type="predicted"/>
<dbReference type="InterPro" id="IPR027417">
    <property type="entry name" value="P-loop_NTPase"/>
</dbReference>
<dbReference type="SUPFAM" id="SSF52540">
    <property type="entry name" value="P-loop containing nucleoside triphosphate hydrolases"/>
    <property type="match status" value="1"/>
</dbReference>
<dbReference type="Gene3D" id="3.40.50.300">
    <property type="entry name" value="P-loop containing nucleotide triphosphate hydrolases"/>
    <property type="match status" value="1"/>
</dbReference>
<evidence type="ECO:0000313" key="2">
    <source>
        <dbReference type="Proteomes" id="UP000315522"/>
    </source>
</evidence>
<reference evidence="1 2" key="1">
    <citation type="submission" date="2018-05" db="EMBL/GenBank/DDBJ databases">
        <title>Genome sequencing and assembly of the regulated plant pathogen Lachnellula willkommii and related sister species for the development of diagnostic species identification markers.</title>
        <authorList>
            <person name="Giroux E."/>
            <person name="Bilodeau G."/>
        </authorList>
    </citation>
    <scope>NUCLEOTIDE SEQUENCE [LARGE SCALE GENOMIC DNA]</scope>
    <source>
        <strain evidence="1 2">CBS 172.35</strain>
    </source>
</reference>
<dbReference type="PANTHER" id="PTHR35205:SF1">
    <property type="entry name" value="ZU5 DOMAIN-CONTAINING PROTEIN"/>
    <property type="match status" value="1"/>
</dbReference>
<evidence type="ECO:0000313" key="1">
    <source>
        <dbReference type="EMBL" id="TVY89237.1"/>
    </source>
</evidence>
<dbReference type="PANTHER" id="PTHR35205">
    <property type="entry name" value="NB-ARC AND TPR DOMAIN PROTEIN"/>
    <property type="match status" value="1"/>
</dbReference>
<dbReference type="Proteomes" id="UP000315522">
    <property type="component" value="Unassembled WGS sequence"/>
</dbReference>
<sequence>MAGPSLIEFSDSTSESSTPLVKRALVFSSMKRAENVALLRSIYVSTYAILFIGTPHNRFNKDVLSLPWQKNDAGPSWFLICLLKESEMVREITDMFAPIMKRFAIYNFWGQLETHSGDFKNYVVEEESAAPAWDNLERCGIMATHSRMTIHQNCASYHTIKKAKRSELLDTEWKVEAEALLQPQLEYSPSDDRPLENPNEWFLVNRSPTNYFTGRQAHADVVTNKLAEFQKQSRRKKPSIFVVYGLGGSGKTQFCLKHAWDNCSSYWGVFWIDASTEGNMESGFAQSAKKLVRERVSRQDCIGFGNPLSPWLLILDNADDPDMDVSRYFPAGGNGHILITTRNPAVIEYATAGHIRFAGMDPEEAIVLLLKSASSNDESGTPNPQRQSLAQGIVSELGYLALAIMQTGRTIRRQIATLEMYLNIYLGHRKSLMKTPRILNADEANIITTWEIPFKNIVANRTSTEHKDAVTLLHIFAFIHFEHIPEEILQRTWTAIERSRSGNKPYYGIPQPTKDDETQTRLRRALRVLFEHSIIDYEPQKFSCSLHPIVYAWARDRLGETEQRWWLSRTRSIIAQCISPNLEASGRRLRRLLLPHMDSCIRALELQYPSFPDDIERAAVIEKFTWIYAENDLWSIARTLQTKVMKFRVKNLGKRHSATILA</sequence>
<accession>A0A559M8G1</accession>